<accession>A0ABU2H1D4</accession>
<dbReference type="Proteomes" id="UP001250214">
    <property type="component" value="Unassembled WGS sequence"/>
</dbReference>
<organism evidence="2 3">
    <name type="scientific">Lipingzhangella rawalii</name>
    <dbReference type="NCBI Taxonomy" id="2055835"/>
    <lineage>
        <taxon>Bacteria</taxon>
        <taxon>Bacillati</taxon>
        <taxon>Actinomycetota</taxon>
        <taxon>Actinomycetes</taxon>
        <taxon>Streptosporangiales</taxon>
        <taxon>Nocardiopsidaceae</taxon>
        <taxon>Lipingzhangella</taxon>
    </lineage>
</organism>
<sequence length="270" mass="27782">MTDAFRTAVLGLIDAAESQDTHRFATHVRDSFELAGQVDAQAREDAIARIGPVIANPGILPGDAADLAIVAGAMVDTGARAGSVGLLVLRSLASTAQAATRFVEAWEQTGDGPLIEPEALTTADEERVATVLGTTAGSATMAWWTARRFAAAGVSMLGDTEVRSHLAAEPDLHAELYGGAQRLAHALPEFAQLRSLLDNVDVPADSAPPSPPPAPQPPQPPPAPAPSAAPSSPPPPGRGLVPPPPASACVTAQWGTTWRYAASTQPPPQT</sequence>
<gene>
    <name evidence="2" type="ORF">RIF23_02320</name>
</gene>
<evidence type="ECO:0000313" key="2">
    <source>
        <dbReference type="EMBL" id="MDS1269127.1"/>
    </source>
</evidence>
<evidence type="ECO:0000256" key="1">
    <source>
        <dbReference type="SAM" id="MobiDB-lite"/>
    </source>
</evidence>
<proteinExistence type="predicted"/>
<dbReference type="EMBL" id="JAVLVT010000001">
    <property type="protein sequence ID" value="MDS1269127.1"/>
    <property type="molecule type" value="Genomic_DNA"/>
</dbReference>
<comment type="caution">
    <text evidence="2">The sequence shown here is derived from an EMBL/GenBank/DDBJ whole genome shotgun (WGS) entry which is preliminary data.</text>
</comment>
<keyword evidence="3" id="KW-1185">Reference proteome</keyword>
<reference evidence="3" key="1">
    <citation type="submission" date="2023-07" db="EMBL/GenBank/DDBJ databases">
        <title>Novel species in the genus Lipingzhangella isolated from Sambhar Salt Lake.</title>
        <authorList>
            <person name="Jiya N."/>
            <person name="Kajale S."/>
            <person name="Sharma A."/>
        </authorList>
    </citation>
    <scope>NUCLEOTIDE SEQUENCE [LARGE SCALE GENOMIC DNA]</scope>
    <source>
        <strain evidence="3">LS1_29</strain>
    </source>
</reference>
<dbReference type="RefSeq" id="WP_310910638.1">
    <property type="nucleotide sequence ID" value="NZ_JAVLVT010000001.1"/>
</dbReference>
<protein>
    <submittedName>
        <fullName evidence="2">Uncharacterized protein</fullName>
    </submittedName>
</protein>
<feature type="compositionally biased region" description="Pro residues" evidence="1">
    <location>
        <begin position="206"/>
        <end position="246"/>
    </location>
</feature>
<name>A0ABU2H1D4_9ACTN</name>
<evidence type="ECO:0000313" key="3">
    <source>
        <dbReference type="Proteomes" id="UP001250214"/>
    </source>
</evidence>
<feature type="region of interest" description="Disordered" evidence="1">
    <location>
        <begin position="201"/>
        <end position="249"/>
    </location>
</feature>